<evidence type="ECO:0000313" key="3">
    <source>
        <dbReference type="Proteomes" id="UP000521868"/>
    </source>
</evidence>
<keyword evidence="3" id="KW-1185">Reference proteome</keyword>
<dbReference type="InterPro" id="IPR001307">
    <property type="entry name" value="Thiosulphate_STrfase_CS"/>
</dbReference>
<dbReference type="PANTHER" id="PTHR44086">
    <property type="entry name" value="THIOSULFATE SULFURTRANSFERASE RDL2, MITOCHONDRIAL-RELATED"/>
    <property type="match status" value="1"/>
</dbReference>
<dbReference type="SMART" id="SM00450">
    <property type="entry name" value="RHOD"/>
    <property type="match status" value="1"/>
</dbReference>
<evidence type="ECO:0000313" key="2">
    <source>
        <dbReference type="EMBL" id="NKE67505.1"/>
    </source>
</evidence>
<dbReference type="InterPro" id="IPR036873">
    <property type="entry name" value="Rhodanese-like_dom_sf"/>
</dbReference>
<sequence>MSPFAKFVLRTRVAAAGALVFAAAALVAVVIEPPAALPGAAVIGAQQGKTLADLGAPLIDTRSPSEFAREHIPGATSLPHGADRTQQGGEQAAAYGVDLAQVAAGKDSPLVFYCGASECWTSYEAARLAVQAGYRQVHWLRGGLAAWRARDYPTTFAAPTRRSDREPSEMAQR</sequence>
<gene>
    <name evidence="2" type="ORF">RAMLITH_16900</name>
</gene>
<dbReference type="PROSITE" id="PS00380">
    <property type="entry name" value="RHODANESE_1"/>
    <property type="match status" value="1"/>
</dbReference>
<dbReference type="PROSITE" id="PS50206">
    <property type="entry name" value="RHODANESE_3"/>
    <property type="match status" value="1"/>
</dbReference>
<evidence type="ECO:0000259" key="1">
    <source>
        <dbReference type="PROSITE" id="PS50206"/>
    </source>
</evidence>
<dbReference type="GO" id="GO:0004792">
    <property type="term" value="F:thiosulfate-cyanide sulfurtransferase activity"/>
    <property type="evidence" value="ECO:0007669"/>
    <property type="project" value="InterPro"/>
</dbReference>
<dbReference type="EMBL" id="VTOX01000006">
    <property type="protein sequence ID" value="NKE67505.1"/>
    <property type="molecule type" value="Genomic_DNA"/>
</dbReference>
<comment type="caution">
    <text evidence="2">The sequence shown here is derived from an EMBL/GenBank/DDBJ whole genome shotgun (WGS) entry which is preliminary data.</text>
</comment>
<dbReference type="Gene3D" id="3.40.250.10">
    <property type="entry name" value="Rhodanese-like domain"/>
    <property type="match status" value="1"/>
</dbReference>
<reference evidence="2 3" key="1">
    <citation type="journal article" date="2020" name="Nature">
        <title>Bacterial chemolithoautotrophy via manganese oxidation.</title>
        <authorList>
            <person name="Yu H."/>
            <person name="Leadbetter J.R."/>
        </authorList>
    </citation>
    <scope>NUCLEOTIDE SEQUENCE [LARGE SCALE GENOMIC DNA]</scope>
    <source>
        <strain evidence="2 3">RBP-1</strain>
    </source>
</reference>
<organism evidence="2 3">
    <name type="scientific">Ramlibacter lithotrophicus</name>
    <dbReference type="NCBI Taxonomy" id="2606681"/>
    <lineage>
        <taxon>Bacteria</taxon>
        <taxon>Pseudomonadati</taxon>
        <taxon>Pseudomonadota</taxon>
        <taxon>Betaproteobacteria</taxon>
        <taxon>Burkholderiales</taxon>
        <taxon>Comamonadaceae</taxon>
        <taxon>Ramlibacter</taxon>
    </lineage>
</organism>
<dbReference type="InterPro" id="IPR001763">
    <property type="entry name" value="Rhodanese-like_dom"/>
</dbReference>
<dbReference type="AlphaFoldDB" id="A0A7X6DHX0"/>
<dbReference type="RefSeq" id="WP_168108627.1">
    <property type="nucleotide sequence ID" value="NZ_VTOX01000006.1"/>
</dbReference>
<dbReference type="SUPFAM" id="SSF52821">
    <property type="entry name" value="Rhodanese/Cell cycle control phosphatase"/>
    <property type="match status" value="1"/>
</dbReference>
<feature type="domain" description="Rhodanese" evidence="1">
    <location>
        <begin position="55"/>
        <end position="156"/>
    </location>
</feature>
<dbReference type="PANTHER" id="PTHR44086:SF13">
    <property type="entry name" value="THIOSULFATE SULFURTRANSFERASE PSPE"/>
    <property type="match status" value="1"/>
</dbReference>
<accession>A0A7X6DHX0</accession>
<name>A0A7X6DHX0_9BURK</name>
<dbReference type="Pfam" id="PF00581">
    <property type="entry name" value="Rhodanese"/>
    <property type="match status" value="1"/>
</dbReference>
<proteinExistence type="predicted"/>
<dbReference type="CDD" id="cd00158">
    <property type="entry name" value="RHOD"/>
    <property type="match status" value="1"/>
</dbReference>
<dbReference type="Proteomes" id="UP000521868">
    <property type="component" value="Unassembled WGS sequence"/>
</dbReference>
<protein>
    <recommendedName>
        <fullName evidence="1">Rhodanese domain-containing protein</fullName>
    </recommendedName>
</protein>